<dbReference type="PANTHER" id="PTHR35330">
    <property type="entry name" value="SIROHEME BIOSYNTHESIS PROTEIN MET8"/>
    <property type="match status" value="1"/>
</dbReference>
<evidence type="ECO:0000256" key="4">
    <source>
        <dbReference type="ARBA" id="ARBA00023027"/>
    </source>
</evidence>
<protein>
    <recommendedName>
        <fullName evidence="2">precorrin-2 dehydrogenase</fullName>
        <ecNumber evidence="2">1.3.1.76</ecNumber>
    </recommendedName>
</protein>
<evidence type="ECO:0000256" key="2">
    <source>
        <dbReference type="ARBA" id="ARBA00012400"/>
    </source>
</evidence>
<dbReference type="Proteomes" id="UP000199031">
    <property type="component" value="Unassembled WGS sequence"/>
</dbReference>
<evidence type="ECO:0000259" key="7">
    <source>
        <dbReference type="Pfam" id="PF14824"/>
    </source>
</evidence>
<organism evidence="8 9">
    <name type="scientific">Parafilimonas terrae</name>
    <dbReference type="NCBI Taxonomy" id="1465490"/>
    <lineage>
        <taxon>Bacteria</taxon>
        <taxon>Pseudomonadati</taxon>
        <taxon>Bacteroidota</taxon>
        <taxon>Chitinophagia</taxon>
        <taxon>Chitinophagales</taxon>
        <taxon>Chitinophagaceae</taxon>
        <taxon>Parafilimonas</taxon>
    </lineage>
</organism>
<dbReference type="RefSeq" id="WP_090662636.1">
    <property type="nucleotide sequence ID" value="NZ_FOXQ01000016.1"/>
</dbReference>
<sequence>MSADKNNLFPVFFKLEELRVLIIGAGEIGYEKLNTVLHNSPAANVTVAASFIKKGVRELAFKHKHVQLIQTSYHPELLDNSDLIIAAVNDIDLAERIRKDAKQKGKLLNAADKPSLCDFYLGSVVTKGDVKIAISTNGKSPTLARRLKEFFNEVLPEEIESLTNNLNTIRNNIQSGLKERIKKLNEITASLVEDNEQTI</sequence>
<evidence type="ECO:0000256" key="1">
    <source>
        <dbReference type="ARBA" id="ARBA00005010"/>
    </source>
</evidence>
<evidence type="ECO:0000313" key="8">
    <source>
        <dbReference type="EMBL" id="SFQ51126.1"/>
    </source>
</evidence>
<dbReference type="EMBL" id="FOXQ01000016">
    <property type="protein sequence ID" value="SFQ51126.1"/>
    <property type="molecule type" value="Genomic_DNA"/>
</dbReference>
<evidence type="ECO:0000256" key="5">
    <source>
        <dbReference type="ARBA" id="ARBA00023244"/>
    </source>
</evidence>
<dbReference type="STRING" id="1465490.SAMN05444277_11646"/>
<keyword evidence="3" id="KW-0560">Oxidoreductase</keyword>
<dbReference type="InterPro" id="IPR028161">
    <property type="entry name" value="Met8-like"/>
</dbReference>
<dbReference type="PANTHER" id="PTHR35330:SF1">
    <property type="entry name" value="SIROHEME BIOSYNTHESIS PROTEIN MET8"/>
    <property type="match status" value="1"/>
</dbReference>
<dbReference type="InterPro" id="IPR028281">
    <property type="entry name" value="Sirohaem_synthase_central"/>
</dbReference>
<comment type="pathway">
    <text evidence="1">Porphyrin-containing compound metabolism; siroheme biosynthesis; sirohydrochlorin from precorrin-2: step 1/1.</text>
</comment>
<dbReference type="InterPro" id="IPR036291">
    <property type="entry name" value="NAD(P)-bd_dom_sf"/>
</dbReference>
<dbReference type="SUPFAM" id="SSF75615">
    <property type="entry name" value="Siroheme synthase middle domains-like"/>
    <property type="match status" value="1"/>
</dbReference>
<reference evidence="8 9" key="1">
    <citation type="submission" date="2016-10" db="EMBL/GenBank/DDBJ databases">
        <authorList>
            <person name="de Groot N.N."/>
        </authorList>
    </citation>
    <scope>NUCLEOTIDE SEQUENCE [LARGE SCALE GENOMIC DNA]</scope>
    <source>
        <strain evidence="8 9">DSM 28286</strain>
    </source>
</reference>
<dbReference type="GO" id="GO:0019354">
    <property type="term" value="P:siroheme biosynthetic process"/>
    <property type="evidence" value="ECO:0007669"/>
    <property type="project" value="UniProtKB-UniPathway"/>
</dbReference>
<evidence type="ECO:0000256" key="6">
    <source>
        <dbReference type="ARBA" id="ARBA00047561"/>
    </source>
</evidence>
<dbReference type="AlphaFoldDB" id="A0A1I5Z3R7"/>
<keyword evidence="4" id="KW-0520">NAD</keyword>
<feature type="domain" description="Siroheme synthase central" evidence="7">
    <location>
        <begin position="128"/>
        <end position="149"/>
    </location>
</feature>
<dbReference type="Pfam" id="PF14824">
    <property type="entry name" value="Sirohm_synth_M"/>
    <property type="match status" value="1"/>
</dbReference>
<proteinExistence type="predicted"/>
<dbReference type="GO" id="GO:0043115">
    <property type="term" value="F:precorrin-2 dehydrogenase activity"/>
    <property type="evidence" value="ECO:0007669"/>
    <property type="project" value="UniProtKB-EC"/>
</dbReference>
<name>A0A1I5Z3R7_9BACT</name>
<dbReference type="SUPFAM" id="SSF51735">
    <property type="entry name" value="NAD(P)-binding Rossmann-fold domains"/>
    <property type="match status" value="1"/>
</dbReference>
<dbReference type="Gene3D" id="3.40.50.720">
    <property type="entry name" value="NAD(P)-binding Rossmann-like Domain"/>
    <property type="match status" value="1"/>
</dbReference>
<dbReference type="GO" id="GO:0004325">
    <property type="term" value="F:ferrochelatase activity"/>
    <property type="evidence" value="ECO:0007669"/>
    <property type="project" value="InterPro"/>
</dbReference>
<dbReference type="OrthoDB" id="45564at2"/>
<dbReference type="UniPathway" id="UPA00262">
    <property type="reaction ID" value="UER00222"/>
</dbReference>
<keyword evidence="5" id="KW-0627">Porphyrin biosynthesis</keyword>
<dbReference type="EC" id="1.3.1.76" evidence="2"/>
<accession>A0A1I5Z3R7</accession>
<comment type="catalytic activity">
    <reaction evidence="6">
        <text>precorrin-2 + NAD(+) = sirohydrochlorin + NADH + 2 H(+)</text>
        <dbReference type="Rhea" id="RHEA:15613"/>
        <dbReference type="ChEBI" id="CHEBI:15378"/>
        <dbReference type="ChEBI" id="CHEBI:57540"/>
        <dbReference type="ChEBI" id="CHEBI:57945"/>
        <dbReference type="ChEBI" id="CHEBI:58351"/>
        <dbReference type="ChEBI" id="CHEBI:58827"/>
        <dbReference type="EC" id="1.3.1.76"/>
    </reaction>
</comment>
<evidence type="ECO:0000256" key="3">
    <source>
        <dbReference type="ARBA" id="ARBA00023002"/>
    </source>
</evidence>
<dbReference type="InterPro" id="IPR006367">
    <property type="entry name" value="Sirohaem_synthase_N"/>
</dbReference>
<dbReference type="Pfam" id="PF13241">
    <property type="entry name" value="NAD_binding_7"/>
    <property type="match status" value="1"/>
</dbReference>
<dbReference type="NCBIfam" id="TIGR01470">
    <property type="entry name" value="cysG_Nterm"/>
    <property type="match status" value="1"/>
</dbReference>
<evidence type="ECO:0000313" key="9">
    <source>
        <dbReference type="Proteomes" id="UP000199031"/>
    </source>
</evidence>
<gene>
    <name evidence="8" type="ORF">SAMN05444277_11646</name>
</gene>
<keyword evidence="9" id="KW-1185">Reference proteome</keyword>
<dbReference type="Gene3D" id="3.30.160.110">
    <property type="entry name" value="Siroheme synthase, domain 2"/>
    <property type="match status" value="1"/>
</dbReference>